<proteinExistence type="predicted"/>
<dbReference type="Proteomes" id="UP001329430">
    <property type="component" value="Chromosome 2"/>
</dbReference>
<evidence type="ECO:0000313" key="1">
    <source>
        <dbReference type="EMBL" id="KAK5648089.1"/>
    </source>
</evidence>
<dbReference type="EMBL" id="JAVRBK010000002">
    <property type="protein sequence ID" value="KAK5648089.1"/>
    <property type="molecule type" value="Genomic_DNA"/>
</dbReference>
<dbReference type="InterPro" id="IPR036397">
    <property type="entry name" value="RNaseH_sf"/>
</dbReference>
<dbReference type="GO" id="GO:0003676">
    <property type="term" value="F:nucleic acid binding"/>
    <property type="evidence" value="ECO:0007669"/>
    <property type="project" value="InterPro"/>
</dbReference>
<comment type="caution">
    <text evidence="1">The sequence shown here is derived from an EMBL/GenBank/DDBJ whole genome shotgun (WGS) entry which is preliminary data.</text>
</comment>
<organism evidence="1 2">
    <name type="scientific">Pyrocoelia pectoralis</name>
    <dbReference type="NCBI Taxonomy" id="417401"/>
    <lineage>
        <taxon>Eukaryota</taxon>
        <taxon>Metazoa</taxon>
        <taxon>Ecdysozoa</taxon>
        <taxon>Arthropoda</taxon>
        <taxon>Hexapoda</taxon>
        <taxon>Insecta</taxon>
        <taxon>Pterygota</taxon>
        <taxon>Neoptera</taxon>
        <taxon>Endopterygota</taxon>
        <taxon>Coleoptera</taxon>
        <taxon>Polyphaga</taxon>
        <taxon>Elateriformia</taxon>
        <taxon>Elateroidea</taxon>
        <taxon>Lampyridae</taxon>
        <taxon>Lampyrinae</taxon>
        <taxon>Pyrocoelia</taxon>
    </lineage>
</organism>
<dbReference type="Gene3D" id="3.30.420.10">
    <property type="entry name" value="Ribonuclease H-like superfamily/Ribonuclease H"/>
    <property type="match status" value="1"/>
</dbReference>
<gene>
    <name evidence="1" type="ORF">RI129_002981</name>
</gene>
<keyword evidence="2" id="KW-1185">Reference proteome</keyword>
<reference evidence="1 2" key="1">
    <citation type="journal article" date="2024" name="Insects">
        <title>An Improved Chromosome-Level Genome Assembly of the Firefly Pyrocoelia pectoralis.</title>
        <authorList>
            <person name="Fu X."/>
            <person name="Meyer-Rochow V.B."/>
            <person name="Ballantyne L."/>
            <person name="Zhu X."/>
        </authorList>
    </citation>
    <scope>NUCLEOTIDE SEQUENCE [LARGE SCALE GENOMIC DNA]</scope>
    <source>
        <strain evidence="1">XCY_ONT2</strain>
    </source>
</reference>
<dbReference type="AlphaFoldDB" id="A0AAN7VPV2"/>
<sequence length="119" mass="13987">MRSVTIPISTIALIQNQSINMESWCLNIPCLFYILYVLKEKIIAIQIMLLARLKYLDFLQFKLIPALAVLYPNALDPDIPDETIWFQQDGAPPHHGIRVRQYLEIVFENRWISRRGFIQ</sequence>
<name>A0AAN7VPV2_9COLE</name>
<evidence type="ECO:0000313" key="2">
    <source>
        <dbReference type="Proteomes" id="UP001329430"/>
    </source>
</evidence>
<protein>
    <submittedName>
        <fullName evidence="1">Uncharacterized protein</fullName>
    </submittedName>
</protein>
<accession>A0AAN7VPV2</accession>